<reference evidence="2 3" key="1">
    <citation type="submission" date="2018-03" db="EMBL/GenBank/DDBJ databases">
        <title>Genomic Encyclopedia of Type Strains, Phase III (KMG-III): the genomes of soil and plant-associated and newly described type strains.</title>
        <authorList>
            <person name="Whitman W."/>
        </authorList>
    </citation>
    <scope>NUCLEOTIDE SEQUENCE [LARGE SCALE GENOMIC DNA]</scope>
    <source>
        <strain evidence="2 3">CGMCC 4.7104</strain>
    </source>
</reference>
<evidence type="ECO:0000313" key="2">
    <source>
        <dbReference type="EMBL" id="PRX59969.1"/>
    </source>
</evidence>
<feature type="compositionally biased region" description="Polar residues" evidence="1">
    <location>
        <begin position="232"/>
        <end position="245"/>
    </location>
</feature>
<keyword evidence="3" id="KW-1185">Reference proteome</keyword>
<feature type="compositionally biased region" description="Low complexity" evidence="1">
    <location>
        <begin position="60"/>
        <end position="72"/>
    </location>
</feature>
<feature type="region of interest" description="Disordered" evidence="1">
    <location>
        <begin position="1"/>
        <end position="245"/>
    </location>
</feature>
<comment type="caution">
    <text evidence="2">The sequence shown here is derived from an EMBL/GenBank/DDBJ whole genome shotgun (WGS) entry which is preliminary data.</text>
</comment>
<name>A0A2T0MPH8_9ACTN</name>
<dbReference type="AlphaFoldDB" id="A0A2T0MPH8"/>
<feature type="compositionally biased region" description="Polar residues" evidence="1">
    <location>
        <begin position="158"/>
        <end position="173"/>
    </location>
</feature>
<organism evidence="2 3">
    <name type="scientific">Nonomuraea fuscirosea</name>
    <dbReference type="NCBI Taxonomy" id="1291556"/>
    <lineage>
        <taxon>Bacteria</taxon>
        <taxon>Bacillati</taxon>
        <taxon>Actinomycetota</taxon>
        <taxon>Actinomycetes</taxon>
        <taxon>Streptosporangiales</taxon>
        <taxon>Streptosporangiaceae</taxon>
        <taxon>Nonomuraea</taxon>
    </lineage>
</organism>
<sequence>MNPAARTPAPATTETRSSRSPAPRTRAPRTRQPEPLTRSPAHRSRRPDTPHPKPSDPQPRTRSPSHGPGSSHPRTRNNRRPGSGHPISVTSIRRAGSAHPEPGKPKPVSRSPHMGPATRAPNPATRSRASGLRRMDRPHPHTRNHPRSGSGRSPAPTSPETQRPATACPNSVAWTRRLAPTHSEPTDTNPVSRIPSHRSGGPDPLTRNRPRGPAALVRSLGTRSAVTRGRSPGSSHVTLMVTCQE</sequence>
<gene>
    <name evidence="2" type="ORF">B0I32_118110</name>
</gene>
<feature type="compositionally biased region" description="Low complexity" evidence="1">
    <location>
        <begin position="1"/>
        <end position="25"/>
    </location>
</feature>
<proteinExistence type="predicted"/>
<dbReference type="EMBL" id="PVNG01000018">
    <property type="protein sequence ID" value="PRX59969.1"/>
    <property type="molecule type" value="Genomic_DNA"/>
</dbReference>
<accession>A0A2T0MPH8</accession>
<dbReference type="Proteomes" id="UP000238312">
    <property type="component" value="Unassembled WGS sequence"/>
</dbReference>
<protein>
    <submittedName>
        <fullName evidence="2">Uncharacterized protein</fullName>
    </submittedName>
</protein>
<evidence type="ECO:0000256" key="1">
    <source>
        <dbReference type="SAM" id="MobiDB-lite"/>
    </source>
</evidence>
<evidence type="ECO:0000313" key="3">
    <source>
        <dbReference type="Proteomes" id="UP000238312"/>
    </source>
</evidence>